<name>A0A9Q1N1H0_9SOLA</name>
<sequence length="163" mass="18870">MNKRKIWISGITKSKNWREEMFCLMLLLLAPPVCLHILNKGIELFVELNCDRDDETEKEPDKENTEESVEENQQQQMMNNNPQIRGRKIPRQASTLRTVSEESRASRQSDPYYTQSHGNLITTESRGRSKGRKKGKTNRQKFNSISRRKGKGQRNSAPPSIIP</sequence>
<evidence type="ECO:0000313" key="2">
    <source>
        <dbReference type="EMBL" id="KAJ8573236.1"/>
    </source>
</evidence>
<comment type="caution">
    <text evidence="2">The sequence shown here is derived from an EMBL/GenBank/DDBJ whole genome shotgun (WGS) entry which is preliminary data.</text>
</comment>
<dbReference type="EMBL" id="JAJAGQ010000001">
    <property type="protein sequence ID" value="KAJ8573236.1"/>
    <property type="molecule type" value="Genomic_DNA"/>
</dbReference>
<keyword evidence="3" id="KW-1185">Reference proteome</keyword>
<protein>
    <submittedName>
        <fullName evidence="2">Uncharacterized protein</fullName>
    </submittedName>
</protein>
<feature type="region of interest" description="Disordered" evidence="1">
    <location>
        <begin position="55"/>
        <end position="163"/>
    </location>
</feature>
<proteinExistence type="predicted"/>
<dbReference type="Proteomes" id="UP001152561">
    <property type="component" value="Unassembled WGS sequence"/>
</dbReference>
<accession>A0A9Q1N1H0</accession>
<feature type="compositionally biased region" description="Basic residues" evidence="1">
    <location>
        <begin position="128"/>
        <end position="139"/>
    </location>
</feature>
<feature type="compositionally biased region" description="Low complexity" evidence="1">
    <location>
        <begin position="71"/>
        <end position="83"/>
    </location>
</feature>
<evidence type="ECO:0000313" key="3">
    <source>
        <dbReference type="Proteomes" id="UP001152561"/>
    </source>
</evidence>
<evidence type="ECO:0000256" key="1">
    <source>
        <dbReference type="SAM" id="MobiDB-lite"/>
    </source>
</evidence>
<feature type="compositionally biased region" description="Polar residues" evidence="1">
    <location>
        <begin position="108"/>
        <end position="124"/>
    </location>
</feature>
<reference evidence="3" key="1">
    <citation type="journal article" date="2023" name="Proc. Natl. Acad. Sci. U.S.A.">
        <title>Genomic and structural basis for evolution of tropane alkaloid biosynthesis.</title>
        <authorList>
            <person name="Wanga Y.-J."/>
            <person name="Taina T."/>
            <person name="Yua J.-Y."/>
            <person name="Lia J."/>
            <person name="Xua B."/>
            <person name="Chenc J."/>
            <person name="D'Auriad J.C."/>
            <person name="Huanga J.-P."/>
            <person name="Huanga S.-X."/>
        </authorList>
    </citation>
    <scope>NUCLEOTIDE SEQUENCE [LARGE SCALE GENOMIC DNA]</scope>
    <source>
        <strain evidence="3">cv. KIB-2019</strain>
    </source>
</reference>
<feature type="compositionally biased region" description="Polar residues" evidence="1">
    <location>
        <begin position="153"/>
        <end position="163"/>
    </location>
</feature>
<gene>
    <name evidence="2" type="ORF">K7X08_009747</name>
</gene>
<dbReference type="AlphaFoldDB" id="A0A9Q1N1H0"/>
<organism evidence="2 3">
    <name type="scientific">Anisodus acutangulus</name>
    <dbReference type="NCBI Taxonomy" id="402998"/>
    <lineage>
        <taxon>Eukaryota</taxon>
        <taxon>Viridiplantae</taxon>
        <taxon>Streptophyta</taxon>
        <taxon>Embryophyta</taxon>
        <taxon>Tracheophyta</taxon>
        <taxon>Spermatophyta</taxon>
        <taxon>Magnoliopsida</taxon>
        <taxon>eudicotyledons</taxon>
        <taxon>Gunneridae</taxon>
        <taxon>Pentapetalae</taxon>
        <taxon>asterids</taxon>
        <taxon>lamiids</taxon>
        <taxon>Solanales</taxon>
        <taxon>Solanaceae</taxon>
        <taxon>Solanoideae</taxon>
        <taxon>Hyoscyameae</taxon>
        <taxon>Anisodus</taxon>
    </lineage>
</organism>